<dbReference type="EMBL" id="LKET01000024">
    <property type="protein sequence ID" value="KPU45354.1"/>
    <property type="molecule type" value="Genomic_DNA"/>
</dbReference>
<comment type="caution">
    <text evidence="5">The sequence shown here is derived from an EMBL/GenBank/DDBJ whole genome shotgun (WGS) entry which is preliminary data.</text>
</comment>
<keyword evidence="2" id="KW-0238">DNA-binding</keyword>
<dbReference type="PATRIC" id="fig|36849.3.peg.1121"/>
<dbReference type="Gene3D" id="1.10.10.10">
    <property type="entry name" value="Winged helix-like DNA-binding domain superfamily/Winged helix DNA-binding domain"/>
    <property type="match status" value="1"/>
</dbReference>
<evidence type="ECO:0000256" key="2">
    <source>
        <dbReference type="ARBA" id="ARBA00023125"/>
    </source>
</evidence>
<keyword evidence="3" id="KW-0804">Transcription</keyword>
<dbReference type="Pfam" id="PF01638">
    <property type="entry name" value="HxlR"/>
    <property type="match status" value="1"/>
</dbReference>
<keyword evidence="1" id="KW-0805">Transcription regulation</keyword>
<protein>
    <submittedName>
        <fullName evidence="5">Putative HTH-type transcriptional regulator YybR</fullName>
    </submittedName>
</protein>
<dbReference type="RefSeq" id="WP_054874154.1">
    <property type="nucleotide sequence ID" value="NZ_LKET01000024.1"/>
</dbReference>
<accession>A0A0P9AIR9</accession>
<dbReference type="InterPro" id="IPR002577">
    <property type="entry name" value="HTH_HxlR"/>
</dbReference>
<evidence type="ECO:0000313" key="6">
    <source>
        <dbReference type="Proteomes" id="UP000050326"/>
    </source>
</evidence>
<dbReference type="InterPro" id="IPR036388">
    <property type="entry name" value="WH-like_DNA-bd_sf"/>
</dbReference>
<evidence type="ECO:0000313" key="5">
    <source>
        <dbReference type="EMBL" id="KPU45354.1"/>
    </source>
</evidence>
<gene>
    <name evidence="5" type="primary">yybR_2</name>
    <name evidence="5" type="ORF">OXPF_10490</name>
</gene>
<dbReference type="Proteomes" id="UP000050326">
    <property type="component" value="Unassembled WGS sequence"/>
</dbReference>
<dbReference type="AlphaFoldDB" id="A0A0P9AIR9"/>
<dbReference type="OrthoDB" id="9791143at2"/>
<keyword evidence="6" id="KW-1185">Reference proteome</keyword>
<dbReference type="GO" id="GO:0003677">
    <property type="term" value="F:DNA binding"/>
    <property type="evidence" value="ECO:0007669"/>
    <property type="project" value="UniProtKB-KW"/>
</dbReference>
<dbReference type="SUPFAM" id="SSF46785">
    <property type="entry name" value="Winged helix' DNA-binding domain"/>
    <property type="match status" value="1"/>
</dbReference>
<evidence type="ECO:0000256" key="3">
    <source>
        <dbReference type="ARBA" id="ARBA00023163"/>
    </source>
</evidence>
<dbReference type="PANTHER" id="PTHR33204:SF29">
    <property type="entry name" value="TRANSCRIPTIONAL REGULATOR"/>
    <property type="match status" value="1"/>
</dbReference>
<name>A0A0P9AIR9_9CLOT</name>
<sequence>MIIEEKSYCENSCANKCPCKEYCPLGSALKLIGGKWKIPILCALHQDGTTRYNELKRKINGITNTMLASSLKELENDGLVCRRQYDEMPVRVEYALTSACDDLIPILNQLAKWGSKVNSGEGSK</sequence>
<proteinExistence type="predicted"/>
<dbReference type="InterPro" id="IPR036390">
    <property type="entry name" value="WH_DNA-bd_sf"/>
</dbReference>
<dbReference type="STRING" id="36849.OXPF_10490"/>
<reference evidence="5 6" key="1">
    <citation type="submission" date="2015-09" db="EMBL/GenBank/DDBJ databases">
        <title>Genome sequence of Oxobacter pfennigii DSM 3222.</title>
        <authorList>
            <person name="Poehlein A."/>
            <person name="Bengelsdorf F.R."/>
            <person name="Schiel-Bengelsdorf B."/>
            <person name="Duerre P."/>
            <person name="Daniel R."/>
        </authorList>
    </citation>
    <scope>NUCLEOTIDE SEQUENCE [LARGE SCALE GENOMIC DNA]</scope>
    <source>
        <strain evidence="5 6">DSM 3222</strain>
    </source>
</reference>
<organism evidence="5 6">
    <name type="scientific">Oxobacter pfennigii</name>
    <dbReference type="NCBI Taxonomy" id="36849"/>
    <lineage>
        <taxon>Bacteria</taxon>
        <taxon>Bacillati</taxon>
        <taxon>Bacillota</taxon>
        <taxon>Clostridia</taxon>
        <taxon>Eubacteriales</taxon>
        <taxon>Clostridiaceae</taxon>
        <taxon>Oxobacter</taxon>
    </lineage>
</organism>
<dbReference type="PANTHER" id="PTHR33204">
    <property type="entry name" value="TRANSCRIPTIONAL REGULATOR, MARR FAMILY"/>
    <property type="match status" value="1"/>
</dbReference>
<evidence type="ECO:0000259" key="4">
    <source>
        <dbReference type="PROSITE" id="PS51118"/>
    </source>
</evidence>
<evidence type="ECO:0000256" key="1">
    <source>
        <dbReference type="ARBA" id="ARBA00023015"/>
    </source>
</evidence>
<feature type="domain" description="HTH hxlR-type" evidence="4">
    <location>
        <begin position="23"/>
        <end position="122"/>
    </location>
</feature>
<dbReference type="PROSITE" id="PS51118">
    <property type="entry name" value="HTH_HXLR"/>
    <property type="match status" value="1"/>
</dbReference>